<keyword evidence="4 6" id="KW-1133">Transmembrane helix</keyword>
<evidence type="ECO:0000256" key="2">
    <source>
        <dbReference type="ARBA" id="ARBA00022475"/>
    </source>
</evidence>
<proteinExistence type="predicted"/>
<feature type="transmembrane region" description="Helical" evidence="6">
    <location>
        <begin position="393"/>
        <end position="420"/>
    </location>
</feature>
<feature type="transmembrane region" description="Helical" evidence="6">
    <location>
        <begin position="349"/>
        <end position="373"/>
    </location>
</feature>
<keyword evidence="3 6" id="KW-0812">Transmembrane</keyword>
<dbReference type="EMBL" id="JBHTMO010000033">
    <property type="protein sequence ID" value="MFD1393846.1"/>
    <property type="molecule type" value="Genomic_DNA"/>
</dbReference>
<evidence type="ECO:0000313" key="8">
    <source>
        <dbReference type="Proteomes" id="UP001597249"/>
    </source>
</evidence>
<evidence type="ECO:0000256" key="4">
    <source>
        <dbReference type="ARBA" id="ARBA00022989"/>
    </source>
</evidence>
<evidence type="ECO:0000256" key="3">
    <source>
        <dbReference type="ARBA" id="ARBA00022692"/>
    </source>
</evidence>
<dbReference type="InterPro" id="IPR050833">
    <property type="entry name" value="Poly_Biosynth_Transport"/>
</dbReference>
<feature type="transmembrane region" description="Helical" evidence="6">
    <location>
        <begin position="255"/>
        <end position="274"/>
    </location>
</feature>
<name>A0ABW4BA79_9LACO</name>
<comment type="caution">
    <text evidence="7">The sequence shown here is derived from an EMBL/GenBank/DDBJ whole genome shotgun (WGS) entry which is preliminary data.</text>
</comment>
<keyword evidence="8" id="KW-1185">Reference proteome</keyword>
<feature type="transmembrane region" description="Helical" evidence="6">
    <location>
        <begin position="47"/>
        <end position="71"/>
    </location>
</feature>
<dbReference type="RefSeq" id="WP_125586615.1">
    <property type="nucleotide sequence ID" value="NZ_JBHTMO010000033.1"/>
</dbReference>
<gene>
    <name evidence="7" type="ORF">ACFQ3L_09745</name>
</gene>
<dbReference type="PANTHER" id="PTHR30250">
    <property type="entry name" value="PST FAMILY PREDICTED COLANIC ACID TRANSPORTER"/>
    <property type="match status" value="1"/>
</dbReference>
<evidence type="ECO:0000313" key="7">
    <source>
        <dbReference type="EMBL" id="MFD1393846.1"/>
    </source>
</evidence>
<reference evidence="8" key="1">
    <citation type="journal article" date="2019" name="Int. J. Syst. Evol. Microbiol.">
        <title>The Global Catalogue of Microorganisms (GCM) 10K type strain sequencing project: providing services to taxonomists for standard genome sequencing and annotation.</title>
        <authorList>
            <consortium name="The Broad Institute Genomics Platform"/>
            <consortium name="The Broad Institute Genome Sequencing Center for Infectious Disease"/>
            <person name="Wu L."/>
            <person name="Ma J."/>
        </authorList>
    </citation>
    <scope>NUCLEOTIDE SEQUENCE [LARGE SCALE GENOMIC DNA]</scope>
    <source>
        <strain evidence="8">CCM 8911</strain>
    </source>
</reference>
<protein>
    <submittedName>
        <fullName evidence="7">Lipopolysaccharide biosynthesis protein</fullName>
    </submittedName>
</protein>
<evidence type="ECO:0000256" key="6">
    <source>
        <dbReference type="SAM" id="Phobius"/>
    </source>
</evidence>
<keyword evidence="2" id="KW-1003">Cell membrane</keyword>
<feature type="transmembrane region" description="Helical" evidence="6">
    <location>
        <begin position="468"/>
        <end position="491"/>
    </location>
</feature>
<feature type="transmembrane region" description="Helical" evidence="6">
    <location>
        <begin position="92"/>
        <end position="114"/>
    </location>
</feature>
<comment type="subcellular location">
    <subcellularLocation>
        <location evidence="1">Cell membrane</location>
        <topology evidence="1">Multi-pass membrane protein</topology>
    </subcellularLocation>
</comment>
<sequence>MISRRRASIRNASMAFITQIIMMVGQFAVQTIFVHTLGAEYLGANGLFNNLITFLSFAELGIGAAFSYALYKPLAENNKSVIAAIMALFRKVYNTIGIIILAAGLVLSYFVPWFIEGTSTLPHVRFYFILYLLSTVVSYFFTYNRSLLIADQKSYVDSLNQFIFNVGRYILQIIFLVSMHSYVAYLVLMILSNLLSNIAITARSHKRYPYLKTIKGEKVDPAILAEIKHNVVGTISSKVGAIVVAGTDNILISKFLGLVIVGIYSNYALVLTSITRLLTQVFSSVIASFGNLGVTEKDNTKKQLDMFDQFTYYNALSVFFIGLVAFAFFPPFIRLWLGNRYQLPEVTLYFIIVNFVLGQFRPALNMVNAYGLFWGYRVKSIVEAAVNLGLSLALVQFTSMGINGVLFGTIIGNILVNSWWDPMILFRGAYHTSMLQFYVKYWVYLLTFGVLLAAEGFLLSHLRLNIHGLFPVVGFGLICCLVVLVVLMLVFSHTKGQKGLFVMLRSLGHGARRH</sequence>
<feature type="transmembrane region" description="Helical" evidence="6">
    <location>
        <begin position="12"/>
        <end position="35"/>
    </location>
</feature>
<evidence type="ECO:0000256" key="1">
    <source>
        <dbReference type="ARBA" id="ARBA00004651"/>
    </source>
</evidence>
<feature type="transmembrane region" description="Helical" evidence="6">
    <location>
        <begin position="441"/>
        <end position="462"/>
    </location>
</feature>
<feature type="transmembrane region" description="Helical" evidence="6">
    <location>
        <begin position="126"/>
        <end position="143"/>
    </location>
</feature>
<keyword evidence="5 6" id="KW-0472">Membrane</keyword>
<accession>A0ABW4BA79</accession>
<organism evidence="7 8">
    <name type="scientific">Lacticaseibacillus jixianensis</name>
    <dbReference type="NCBI Taxonomy" id="2486012"/>
    <lineage>
        <taxon>Bacteria</taxon>
        <taxon>Bacillati</taxon>
        <taxon>Bacillota</taxon>
        <taxon>Bacilli</taxon>
        <taxon>Lactobacillales</taxon>
        <taxon>Lactobacillaceae</taxon>
        <taxon>Lacticaseibacillus</taxon>
    </lineage>
</organism>
<evidence type="ECO:0000256" key="5">
    <source>
        <dbReference type="ARBA" id="ARBA00023136"/>
    </source>
</evidence>
<dbReference type="Proteomes" id="UP001597249">
    <property type="component" value="Unassembled WGS sequence"/>
</dbReference>
<dbReference type="PANTHER" id="PTHR30250:SF26">
    <property type="entry name" value="PSMA PROTEIN"/>
    <property type="match status" value="1"/>
</dbReference>
<feature type="transmembrane region" description="Helical" evidence="6">
    <location>
        <begin position="312"/>
        <end position="337"/>
    </location>
</feature>